<gene>
    <name evidence="2" type="ORF">ACH49Z_06190</name>
</gene>
<accession>A0ABW7VS45</accession>
<reference evidence="2 3" key="1">
    <citation type="submission" date="2024-10" db="EMBL/GenBank/DDBJ databases">
        <title>The Natural Products Discovery Center: Release of the First 8490 Sequenced Strains for Exploring Actinobacteria Biosynthetic Diversity.</title>
        <authorList>
            <person name="Kalkreuter E."/>
            <person name="Kautsar S.A."/>
            <person name="Yang D."/>
            <person name="Bader C.D."/>
            <person name="Teijaro C.N."/>
            <person name="Fluegel L."/>
            <person name="Davis C.M."/>
            <person name="Simpson J.R."/>
            <person name="Lauterbach L."/>
            <person name="Steele A.D."/>
            <person name="Gui C."/>
            <person name="Meng S."/>
            <person name="Li G."/>
            <person name="Viehrig K."/>
            <person name="Ye F."/>
            <person name="Su P."/>
            <person name="Kiefer A.F."/>
            <person name="Nichols A."/>
            <person name="Cepeda A.J."/>
            <person name="Yan W."/>
            <person name="Fan B."/>
            <person name="Jiang Y."/>
            <person name="Adhikari A."/>
            <person name="Zheng C.-J."/>
            <person name="Schuster L."/>
            <person name="Cowan T.M."/>
            <person name="Smanski M.J."/>
            <person name="Chevrette M.G."/>
            <person name="De Carvalho L.P.S."/>
            <person name="Shen B."/>
        </authorList>
    </citation>
    <scope>NUCLEOTIDE SEQUENCE [LARGE SCALE GENOMIC DNA]</scope>
    <source>
        <strain evidence="2 3">NPDC019377</strain>
    </source>
</reference>
<feature type="signal peptide" evidence="1">
    <location>
        <begin position="1"/>
        <end position="22"/>
    </location>
</feature>
<dbReference type="Proteomes" id="UP001611494">
    <property type="component" value="Unassembled WGS sequence"/>
</dbReference>
<sequence length="53" mass="5119">MSTRITKIFAATAITLSLGAFAAPVASAATPTAAPVTGSVILCLPLGSATVCI</sequence>
<feature type="chain" id="PRO_5047464049" evidence="1">
    <location>
        <begin position="23"/>
        <end position="53"/>
    </location>
</feature>
<evidence type="ECO:0000313" key="3">
    <source>
        <dbReference type="Proteomes" id="UP001611494"/>
    </source>
</evidence>
<protein>
    <submittedName>
        <fullName evidence="2">Uncharacterized protein</fullName>
    </submittedName>
</protein>
<name>A0ABW7VS45_9NOCA</name>
<comment type="caution">
    <text evidence="2">The sequence shown here is derived from an EMBL/GenBank/DDBJ whole genome shotgun (WGS) entry which is preliminary data.</text>
</comment>
<proteinExistence type="predicted"/>
<dbReference type="EMBL" id="JBIRYL010000001">
    <property type="protein sequence ID" value="MFI2229425.1"/>
    <property type="molecule type" value="Genomic_DNA"/>
</dbReference>
<evidence type="ECO:0000313" key="2">
    <source>
        <dbReference type="EMBL" id="MFI2229425.1"/>
    </source>
</evidence>
<keyword evidence="3" id="KW-1185">Reference proteome</keyword>
<dbReference type="RefSeq" id="WP_397060295.1">
    <property type="nucleotide sequence ID" value="NZ_CP146079.1"/>
</dbReference>
<evidence type="ECO:0000256" key="1">
    <source>
        <dbReference type="SAM" id="SignalP"/>
    </source>
</evidence>
<keyword evidence="1" id="KW-0732">Signal</keyword>
<organism evidence="2 3">
    <name type="scientific">Nocardia testacea</name>
    <dbReference type="NCBI Taxonomy" id="248551"/>
    <lineage>
        <taxon>Bacteria</taxon>
        <taxon>Bacillati</taxon>
        <taxon>Actinomycetota</taxon>
        <taxon>Actinomycetes</taxon>
        <taxon>Mycobacteriales</taxon>
        <taxon>Nocardiaceae</taxon>
        <taxon>Nocardia</taxon>
    </lineage>
</organism>